<organism evidence="1 2">
    <name type="scientific">Veillonella atypica ACS-049-V-Sch6</name>
    <dbReference type="NCBI Taxonomy" id="866776"/>
    <lineage>
        <taxon>Bacteria</taxon>
        <taxon>Bacillati</taxon>
        <taxon>Bacillota</taxon>
        <taxon>Negativicutes</taxon>
        <taxon>Veillonellales</taxon>
        <taxon>Veillonellaceae</taxon>
        <taxon>Veillonella</taxon>
    </lineage>
</organism>
<dbReference type="Proteomes" id="UP000004211">
    <property type="component" value="Unassembled WGS sequence"/>
</dbReference>
<dbReference type="eggNOG" id="ENOG502ZQM0">
    <property type="taxonomic scope" value="Bacteria"/>
</dbReference>
<comment type="caution">
    <text evidence="1">The sequence shown here is derived from an EMBL/GenBank/DDBJ whole genome shotgun (WGS) entry which is preliminary data.</text>
</comment>
<sequence length="221" mass="25774">MLLRNNHWPKALLHGRIYKGITIMDTVTKQYIETVKVSDIPWHRLTTTYGRATDFPAELDVLWNMESMDSVDAAGEALELNIEHQSTLWHATPFAMIFLLRIFKKAQEERAHNEVAQYLEEQLVELFTVIAECIRDGLLLEHADPLPCFEDMLNEEYLWSEEYDEDEDVLRYEEDDVFPDDLFFSFYYYSLQVLLLAIPLLDTFNEGEAKLLGLISASRSV</sequence>
<accession>E1L7M1</accession>
<evidence type="ECO:0000313" key="2">
    <source>
        <dbReference type="Proteomes" id="UP000004211"/>
    </source>
</evidence>
<protein>
    <submittedName>
        <fullName evidence="1">Uncharacterized protein</fullName>
    </submittedName>
</protein>
<dbReference type="EMBL" id="AEDR01000043">
    <property type="protein sequence ID" value="EFL55725.1"/>
    <property type="molecule type" value="Genomic_DNA"/>
</dbReference>
<proteinExistence type="predicted"/>
<reference evidence="1 2" key="1">
    <citation type="submission" date="2010-08" db="EMBL/GenBank/DDBJ databases">
        <authorList>
            <person name="Durkin A.S."/>
            <person name="Madupu R."/>
            <person name="Torralba M."/>
            <person name="Gillis M."/>
            <person name="Methe B."/>
            <person name="Sutton G."/>
            <person name="Nelson K.E."/>
        </authorList>
    </citation>
    <scope>NUCLEOTIDE SEQUENCE [LARGE SCALE GENOMIC DNA]</scope>
    <source>
        <strain evidence="1 2">ACS-049-V-Sch6</strain>
    </source>
</reference>
<gene>
    <name evidence="1" type="ORF">HMPREF9321_1701</name>
</gene>
<dbReference type="AlphaFoldDB" id="E1L7M1"/>
<evidence type="ECO:0000313" key="1">
    <source>
        <dbReference type="EMBL" id="EFL55725.1"/>
    </source>
</evidence>
<name>E1L7M1_9FIRM</name>